<dbReference type="PANTHER" id="PTHR10584:SF166">
    <property type="entry name" value="RIBOKINASE"/>
    <property type="match status" value="1"/>
</dbReference>
<accession>A0A3B0V1U7</accession>
<dbReference type="PANTHER" id="PTHR10584">
    <property type="entry name" value="SUGAR KINASE"/>
    <property type="match status" value="1"/>
</dbReference>
<evidence type="ECO:0000259" key="3">
    <source>
        <dbReference type="Pfam" id="PF00294"/>
    </source>
</evidence>
<dbReference type="PROSITE" id="PS00583">
    <property type="entry name" value="PFKB_KINASES_1"/>
    <property type="match status" value="1"/>
</dbReference>
<organism evidence="4">
    <name type="scientific">hydrothermal vent metagenome</name>
    <dbReference type="NCBI Taxonomy" id="652676"/>
    <lineage>
        <taxon>unclassified sequences</taxon>
        <taxon>metagenomes</taxon>
        <taxon>ecological metagenomes</taxon>
    </lineage>
</organism>
<dbReference type="EMBL" id="UOEU01000092">
    <property type="protein sequence ID" value="VAW30829.1"/>
    <property type="molecule type" value="Genomic_DNA"/>
</dbReference>
<keyword evidence="1" id="KW-0808">Transferase</keyword>
<protein>
    <recommendedName>
        <fullName evidence="3">Carbohydrate kinase PfkB domain-containing protein</fullName>
    </recommendedName>
</protein>
<reference evidence="4" key="1">
    <citation type="submission" date="2018-06" db="EMBL/GenBank/DDBJ databases">
        <authorList>
            <person name="Zhirakovskaya E."/>
        </authorList>
    </citation>
    <scope>NUCLEOTIDE SEQUENCE</scope>
</reference>
<dbReference type="AlphaFoldDB" id="A0A3B0V1U7"/>
<feature type="domain" description="Carbohydrate kinase PfkB" evidence="3">
    <location>
        <begin position="3"/>
        <end position="294"/>
    </location>
</feature>
<keyword evidence="2" id="KW-0418">Kinase</keyword>
<proteinExistence type="predicted"/>
<dbReference type="CDD" id="cd01941">
    <property type="entry name" value="YeiC_kinase_like"/>
    <property type="match status" value="1"/>
</dbReference>
<dbReference type="InterPro" id="IPR011611">
    <property type="entry name" value="PfkB_dom"/>
</dbReference>
<dbReference type="GO" id="GO:0016301">
    <property type="term" value="F:kinase activity"/>
    <property type="evidence" value="ECO:0007669"/>
    <property type="project" value="UniProtKB-KW"/>
</dbReference>
<evidence type="ECO:0000256" key="2">
    <source>
        <dbReference type="ARBA" id="ARBA00022777"/>
    </source>
</evidence>
<dbReference type="InterPro" id="IPR029056">
    <property type="entry name" value="Ribokinase-like"/>
</dbReference>
<name>A0A3B0V1U7_9ZZZZ</name>
<dbReference type="Pfam" id="PF00294">
    <property type="entry name" value="PfkB"/>
    <property type="match status" value="1"/>
</dbReference>
<dbReference type="SUPFAM" id="SSF53613">
    <property type="entry name" value="Ribokinase-like"/>
    <property type="match status" value="1"/>
</dbReference>
<evidence type="ECO:0000313" key="4">
    <source>
        <dbReference type="EMBL" id="VAW30829.1"/>
    </source>
</evidence>
<sequence length="309" mass="32847">MAEQILVIGATLLDSRGKPNAGLEPGTSNPSQIRVTRGGTARNVAENLGWLGADVQLISAVGGDLIGQHLIKQTAVSGVDVEFVQVIDGERTGAYIAVLEENGGLAVALDDVRVLRHITPSYLNRHRSLFKQTDRVMMDGSLTDDAMATVVRLCSKYDKPLCADPSSTRLAYKLRPFLSQLHLVVPNEVEAAELCELNYDALDPEASLELARCLVGKGVGNVVVTLANFGLNYATIRETGTIPANYSEMVDSTGTGDAVTAAVIFGMLNGLSPIESIRLGAAAASLTLQTAETVVPDLSLDMLYDHLIV</sequence>
<gene>
    <name evidence="4" type="ORF">MNBD_CHLOROFLEXI01-1233</name>
</gene>
<evidence type="ECO:0000256" key="1">
    <source>
        <dbReference type="ARBA" id="ARBA00022679"/>
    </source>
</evidence>
<dbReference type="Gene3D" id="3.40.1190.20">
    <property type="match status" value="1"/>
</dbReference>
<dbReference type="InterPro" id="IPR002173">
    <property type="entry name" value="Carboh/pur_kinase_PfkB_CS"/>
</dbReference>